<dbReference type="InterPro" id="IPR022930">
    <property type="entry name" value="UPF0316"/>
</dbReference>
<feature type="transmembrane region" description="Helical" evidence="6">
    <location>
        <begin position="48"/>
        <end position="66"/>
    </location>
</feature>
<keyword evidence="5 6" id="KW-0472">Membrane</keyword>
<evidence type="ECO:0000259" key="8">
    <source>
        <dbReference type="Pfam" id="PF18955"/>
    </source>
</evidence>
<feature type="domain" description="DUF5698" evidence="8">
    <location>
        <begin position="36"/>
        <end position="94"/>
    </location>
</feature>
<keyword evidence="10" id="KW-1185">Reference proteome</keyword>
<dbReference type="GO" id="GO:0005886">
    <property type="term" value="C:plasma membrane"/>
    <property type="evidence" value="ECO:0007669"/>
    <property type="project" value="UniProtKB-SubCell"/>
</dbReference>
<evidence type="ECO:0000259" key="7">
    <source>
        <dbReference type="Pfam" id="PF10035"/>
    </source>
</evidence>
<comment type="subcellular location">
    <subcellularLocation>
        <location evidence="1">Cell membrane</location>
        <topology evidence="1">Multi-pass membrane protein</topology>
    </subcellularLocation>
</comment>
<dbReference type="InterPro" id="IPR044035">
    <property type="entry name" value="DUF5698"/>
</dbReference>
<dbReference type="PANTHER" id="PTHR40060:SF1">
    <property type="entry name" value="UPF0316 PROTEIN YEBE"/>
    <property type="match status" value="1"/>
</dbReference>
<name>A0A286TYK8_9BACT</name>
<dbReference type="Pfam" id="PF10035">
    <property type="entry name" value="DUF2179"/>
    <property type="match status" value="1"/>
</dbReference>
<keyword evidence="4 6" id="KW-1133">Transmembrane helix</keyword>
<protein>
    <submittedName>
        <fullName evidence="9">Uncharacterized protein</fullName>
    </submittedName>
</protein>
<organism evidence="9 10">
    <name type="scientific">Candidatus Scalindua japonica</name>
    <dbReference type="NCBI Taxonomy" id="1284222"/>
    <lineage>
        <taxon>Bacteria</taxon>
        <taxon>Pseudomonadati</taxon>
        <taxon>Planctomycetota</taxon>
        <taxon>Candidatus Brocadiia</taxon>
        <taxon>Candidatus Brocadiales</taxon>
        <taxon>Candidatus Scalinduaceae</taxon>
        <taxon>Candidatus Scalindua</taxon>
    </lineage>
</organism>
<dbReference type="CDD" id="cd16381">
    <property type="entry name" value="YitT_C_like_1"/>
    <property type="match status" value="1"/>
</dbReference>
<keyword evidence="2" id="KW-1003">Cell membrane</keyword>
<evidence type="ECO:0000256" key="5">
    <source>
        <dbReference type="ARBA" id="ARBA00023136"/>
    </source>
</evidence>
<dbReference type="PANTHER" id="PTHR40060">
    <property type="entry name" value="UPF0316 PROTEIN YEBE"/>
    <property type="match status" value="1"/>
</dbReference>
<evidence type="ECO:0000256" key="3">
    <source>
        <dbReference type="ARBA" id="ARBA00022692"/>
    </source>
</evidence>
<proteinExistence type="predicted"/>
<dbReference type="EMBL" id="BAOS01000017">
    <property type="protein sequence ID" value="GAX60989.1"/>
    <property type="molecule type" value="Genomic_DNA"/>
</dbReference>
<evidence type="ECO:0000256" key="1">
    <source>
        <dbReference type="ARBA" id="ARBA00004651"/>
    </source>
</evidence>
<feature type="transmembrane region" description="Helical" evidence="6">
    <location>
        <begin position="78"/>
        <end position="96"/>
    </location>
</feature>
<accession>A0A286TYK8</accession>
<keyword evidence="3 6" id="KW-0812">Transmembrane</keyword>
<evidence type="ECO:0000256" key="2">
    <source>
        <dbReference type="ARBA" id="ARBA00022475"/>
    </source>
</evidence>
<comment type="caution">
    <text evidence="9">The sequence shown here is derived from an EMBL/GenBank/DDBJ whole genome shotgun (WGS) entry which is preliminary data.</text>
</comment>
<evidence type="ECO:0000313" key="10">
    <source>
        <dbReference type="Proteomes" id="UP000218542"/>
    </source>
</evidence>
<sequence>MINGVVDYMEVIFDIETLLTGLVIFAARIVDVSVGTIRLLAIVSGRTFLAFFLGFIEVSLWLVIIAKVLNEISNKPLLGLFFALGFSAGNAVGILLDKKIALGHLVLKIFILGDGKEIAEEIRKRGFSVTTFDGEGERGAITELNIVCRKRELKNAVQIVRILDSDAFYITEPVLSVSRKITNFLNPLYKINKHHKYNENKDVYQFINPLTETVR</sequence>
<feature type="domain" description="DUF2179" evidence="7">
    <location>
        <begin position="128"/>
        <end position="177"/>
    </location>
</feature>
<dbReference type="InterPro" id="IPR019264">
    <property type="entry name" value="DUF2179"/>
</dbReference>
<evidence type="ECO:0000256" key="6">
    <source>
        <dbReference type="SAM" id="Phobius"/>
    </source>
</evidence>
<feature type="transmembrane region" description="Helical" evidence="6">
    <location>
        <begin position="18"/>
        <end position="41"/>
    </location>
</feature>
<evidence type="ECO:0000256" key="4">
    <source>
        <dbReference type="ARBA" id="ARBA00022989"/>
    </source>
</evidence>
<dbReference type="Pfam" id="PF18955">
    <property type="entry name" value="DUF5698"/>
    <property type="match status" value="1"/>
</dbReference>
<reference evidence="10" key="1">
    <citation type="journal article" date="2017" name="Environ. Microbiol. Rep.">
        <title>Genetic Diversity of Marine Anaerobic Ammonium-Oxidizing Bacteria as Revealed by Genomic and Proteomic Analyses of 'Candidatus Scalindua japonica'.</title>
        <authorList>
            <person name="Oshiki M."/>
            <person name="Mizuto K."/>
            <person name="Kimura Z."/>
            <person name="Kindaichi T."/>
            <person name="Satoh H."/>
            <person name="Okabe S."/>
        </authorList>
    </citation>
    <scope>NUCLEOTIDE SEQUENCE [LARGE SCALE GENOMIC DNA]</scope>
    <source>
        <strain evidence="10">husup-a2</strain>
    </source>
</reference>
<dbReference type="AlphaFoldDB" id="A0A286TYK8"/>
<dbReference type="NCBIfam" id="NF003191">
    <property type="entry name" value="PRK04164.1-2"/>
    <property type="match status" value="1"/>
</dbReference>
<dbReference type="Proteomes" id="UP000218542">
    <property type="component" value="Unassembled WGS sequence"/>
</dbReference>
<gene>
    <name evidence="9" type="ORF">SCALIN_C17_0022</name>
</gene>
<evidence type="ECO:0000313" key="9">
    <source>
        <dbReference type="EMBL" id="GAX60989.1"/>
    </source>
</evidence>